<evidence type="ECO:0000313" key="1">
    <source>
        <dbReference type="EMBL" id="MDM1073164.1"/>
    </source>
</evidence>
<dbReference type="EMBL" id="JACAGJ010000005">
    <property type="protein sequence ID" value="MDM1073164.1"/>
    <property type="molecule type" value="Genomic_DNA"/>
</dbReference>
<name>A0AAJ1QFQ7_9FLAO</name>
<dbReference type="AlphaFoldDB" id="A0AAJ1QFQ7"/>
<reference evidence="1" key="2">
    <citation type="journal article" date="2022" name="Sci. Total Environ.">
        <title>Prevalence, transmission, and molecular epidemiology of tet(X)-positive bacteria among humans, animals, and environmental niches in China: An epidemiological, and genomic-based study.</title>
        <authorList>
            <person name="Dong N."/>
            <person name="Zeng Y."/>
            <person name="Cai C."/>
            <person name="Sun C."/>
            <person name="Lu J."/>
            <person name="Liu C."/>
            <person name="Zhou H."/>
            <person name="Sun Q."/>
            <person name="Shu L."/>
            <person name="Wang H."/>
            <person name="Wang Y."/>
            <person name="Wang S."/>
            <person name="Wu C."/>
            <person name="Chan E.W."/>
            <person name="Chen G."/>
            <person name="Shen Z."/>
            <person name="Chen S."/>
            <person name="Zhang R."/>
        </authorList>
    </citation>
    <scope>NUCLEOTIDE SEQUENCE</scope>
    <source>
        <strain evidence="1">R655-4</strain>
    </source>
</reference>
<sequence length="27" mass="3147">MDFSFLSTKENPKLLIVDRFGKAVFKD</sequence>
<comment type="caution">
    <text evidence="1">The sequence shown here is derived from an EMBL/GenBank/DDBJ whole genome shotgun (WGS) entry which is preliminary data.</text>
</comment>
<organism evidence="1 2">
    <name type="scientific">Empedobacter brevis</name>
    <dbReference type="NCBI Taxonomy" id="247"/>
    <lineage>
        <taxon>Bacteria</taxon>
        <taxon>Pseudomonadati</taxon>
        <taxon>Bacteroidota</taxon>
        <taxon>Flavobacteriia</taxon>
        <taxon>Flavobacteriales</taxon>
        <taxon>Weeksellaceae</taxon>
        <taxon>Empedobacter</taxon>
    </lineage>
</organism>
<accession>A0AAJ1QFQ7</accession>
<gene>
    <name evidence="1" type="ORF">HX001_11780</name>
</gene>
<proteinExistence type="predicted"/>
<reference evidence="1" key="1">
    <citation type="submission" date="2020-06" db="EMBL/GenBank/DDBJ databases">
        <authorList>
            <person name="Dong N."/>
        </authorList>
    </citation>
    <scope>NUCLEOTIDE SEQUENCE</scope>
    <source>
        <strain evidence="1">R655-4</strain>
    </source>
</reference>
<evidence type="ECO:0000313" key="2">
    <source>
        <dbReference type="Proteomes" id="UP001170959"/>
    </source>
</evidence>
<protein>
    <submittedName>
        <fullName evidence="1">Uncharacterized protein</fullName>
    </submittedName>
</protein>
<dbReference type="Proteomes" id="UP001170959">
    <property type="component" value="Unassembled WGS sequence"/>
</dbReference>